<dbReference type="GO" id="GO:0044874">
    <property type="term" value="P:lipoprotein localization to outer membrane"/>
    <property type="evidence" value="ECO:0007669"/>
    <property type="project" value="UniProtKB-UniRule"/>
</dbReference>
<comment type="subunit">
    <text evidence="3 10">Monomer.</text>
</comment>
<dbReference type="GO" id="GO:0042953">
    <property type="term" value="P:lipoprotein transport"/>
    <property type="evidence" value="ECO:0007669"/>
    <property type="project" value="InterPro"/>
</dbReference>
<dbReference type="KEGG" id="nba:CUN60_02565"/>
<dbReference type="HAMAP" id="MF_00240">
    <property type="entry name" value="LolA"/>
    <property type="match status" value="1"/>
</dbReference>
<dbReference type="GO" id="GO:0042597">
    <property type="term" value="C:periplasmic space"/>
    <property type="evidence" value="ECO:0007669"/>
    <property type="project" value="UniProtKB-SubCell"/>
</dbReference>
<dbReference type="InterPro" id="IPR018323">
    <property type="entry name" value="OM_lipoprot_carrier_LolA_Pbac"/>
</dbReference>
<evidence type="ECO:0000313" key="11">
    <source>
        <dbReference type="EMBL" id="AUR51233.1"/>
    </source>
</evidence>
<gene>
    <name evidence="10 11" type="primary">lolA</name>
    <name evidence="11" type="ORF">CUN60_02565</name>
</gene>
<dbReference type="InterPro" id="IPR004564">
    <property type="entry name" value="OM_lipoprot_carrier_LolA-like"/>
</dbReference>
<dbReference type="OrthoDB" id="9787361at2"/>
<evidence type="ECO:0000256" key="9">
    <source>
        <dbReference type="ARBA" id="ARBA00023186"/>
    </source>
</evidence>
<comment type="similarity">
    <text evidence="2 10">Belongs to the LolA family.</text>
</comment>
<dbReference type="AlphaFoldDB" id="A0A2I7N461"/>
<evidence type="ECO:0000256" key="6">
    <source>
        <dbReference type="ARBA" id="ARBA00022729"/>
    </source>
</evidence>
<keyword evidence="9 10" id="KW-0143">Chaperone</keyword>
<evidence type="ECO:0000256" key="4">
    <source>
        <dbReference type="ARBA" id="ARBA00014035"/>
    </source>
</evidence>
<keyword evidence="8 10" id="KW-0653">Protein transport</keyword>
<keyword evidence="12" id="KW-1185">Reference proteome</keyword>
<evidence type="ECO:0000256" key="5">
    <source>
        <dbReference type="ARBA" id="ARBA00022448"/>
    </source>
</evidence>
<dbReference type="NCBIfam" id="TIGR00547">
    <property type="entry name" value="lolA"/>
    <property type="match status" value="1"/>
</dbReference>
<keyword evidence="7 10" id="KW-0574">Periplasm</keyword>
<protein>
    <recommendedName>
        <fullName evidence="4 10">Outer-membrane lipoprotein carrier protein</fullName>
    </recommendedName>
</protein>
<evidence type="ECO:0000256" key="8">
    <source>
        <dbReference type="ARBA" id="ARBA00022927"/>
    </source>
</evidence>
<dbReference type="Proteomes" id="UP000236655">
    <property type="component" value="Chromosome"/>
</dbReference>
<dbReference type="InterPro" id="IPR029046">
    <property type="entry name" value="LolA/LolB/LppX"/>
</dbReference>
<dbReference type="EMBL" id="CP024847">
    <property type="protein sequence ID" value="AUR51233.1"/>
    <property type="molecule type" value="Genomic_DNA"/>
</dbReference>
<keyword evidence="11" id="KW-0449">Lipoprotein</keyword>
<organism evidence="11 12">
    <name type="scientific">Aquella oligotrophica</name>
    <dbReference type="NCBI Taxonomy" id="2067065"/>
    <lineage>
        <taxon>Bacteria</taxon>
        <taxon>Pseudomonadati</taxon>
        <taxon>Pseudomonadota</taxon>
        <taxon>Betaproteobacteria</taxon>
        <taxon>Neisseriales</taxon>
        <taxon>Neisseriaceae</taxon>
        <taxon>Aquella</taxon>
    </lineage>
</organism>
<dbReference type="PANTHER" id="PTHR35869">
    <property type="entry name" value="OUTER-MEMBRANE LIPOPROTEIN CARRIER PROTEIN"/>
    <property type="match status" value="1"/>
</dbReference>
<dbReference type="PANTHER" id="PTHR35869:SF1">
    <property type="entry name" value="OUTER-MEMBRANE LIPOPROTEIN CARRIER PROTEIN"/>
    <property type="match status" value="1"/>
</dbReference>
<evidence type="ECO:0000256" key="7">
    <source>
        <dbReference type="ARBA" id="ARBA00022764"/>
    </source>
</evidence>
<comment type="subcellular location">
    <subcellularLocation>
        <location evidence="1 10">Periplasm</location>
    </subcellularLocation>
</comment>
<comment type="function">
    <text evidence="10">Participates in the translocation of lipoproteins from the inner membrane to the outer membrane. Only forms a complex with a lipoprotein if the residue after the N-terminal Cys is not an aspartate (The Asp acts as a targeting signal to indicate that the lipoprotein should stay in the inner membrane).</text>
</comment>
<evidence type="ECO:0000256" key="1">
    <source>
        <dbReference type="ARBA" id="ARBA00004418"/>
    </source>
</evidence>
<proteinExistence type="inferred from homology"/>
<feature type="signal peptide" evidence="10">
    <location>
        <begin position="1"/>
        <end position="17"/>
    </location>
</feature>
<keyword evidence="5 10" id="KW-0813">Transport</keyword>
<evidence type="ECO:0000256" key="10">
    <source>
        <dbReference type="HAMAP-Rule" id="MF_00240"/>
    </source>
</evidence>
<accession>A0A2I7N461</accession>
<sequence precursor="true">MKKFLIMLIAVSSYAYADSAALDNFLSNAKTMKADFTQTVVTGKKTRTTHGTMEIMRPNKFRWEYTEDKQLIVSDASKIYIYDQPLQQVTVKALGSSIDKSPAAVLAGANNIKSLYKITSVADKGDGLNWVKIEPKAANDNNGFQTVLMGFDSKQKLSSMQFIDNFGNQSTLKFSNLQTGINIPANDFKFKAPAGVDVVEQ</sequence>
<evidence type="ECO:0000256" key="3">
    <source>
        <dbReference type="ARBA" id="ARBA00011245"/>
    </source>
</evidence>
<dbReference type="SUPFAM" id="SSF89392">
    <property type="entry name" value="Prokaryotic lipoproteins and lipoprotein localization factors"/>
    <property type="match status" value="1"/>
</dbReference>
<evidence type="ECO:0000313" key="12">
    <source>
        <dbReference type="Proteomes" id="UP000236655"/>
    </source>
</evidence>
<reference evidence="12" key="1">
    <citation type="submission" date="2017-11" db="EMBL/GenBank/DDBJ databases">
        <authorList>
            <person name="Chan K.G."/>
            <person name="Lee L.S."/>
        </authorList>
    </citation>
    <scope>NUCLEOTIDE SEQUENCE [LARGE SCALE GENOMIC DNA]</scope>
    <source>
        <strain evidence="12">DSM 100970</strain>
    </source>
</reference>
<dbReference type="CDD" id="cd16325">
    <property type="entry name" value="LolA"/>
    <property type="match status" value="1"/>
</dbReference>
<dbReference type="RefSeq" id="WP_102950533.1">
    <property type="nucleotide sequence ID" value="NZ_CP024847.1"/>
</dbReference>
<name>A0A2I7N461_9NEIS</name>
<feature type="chain" id="PRO_5014480555" description="Outer-membrane lipoprotein carrier protein" evidence="10">
    <location>
        <begin position="18"/>
        <end position="201"/>
    </location>
</feature>
<evidence type="ECO:0000256" key="2">
    <source>
        <dbReference type="ARBA" id="ARBA00007615"/>
    </source>
</evidence>
<dbReference type="Pfam" id="PF03548">
    <property type="entry name" value="LolA"/>
    <property type="match status" value="1"/>
</dbReference>
<keyword evidence="6 10" id="KW-0732">Signal</keyword>
<dbReference type="Gene3D" id="2.50.20.10">
    <property type="entry name" value="Lipoprotein localisation LolA/LolB/LppX"/>
    <property type="match status" value="1"/>
</dbReference>